<feature type="region of interest" description="Disordered" evidence="1">
    <location>
        <begin position="181"/>
        <end position="207"/>
    </location>
</feature>
<feature type="region of interest" description="Disordered" evidence="1">
    <location>
        <begin position="1"/>
        <end position="29"/>
    </location>
</feature>
<sequence length="214" mass="24111">MRRAMGEEKHLSDTADRGATDAQSDIFSDECSEYTELDEYDEYDECDEHEHKEYDECNEYEDEEAVPVGSSNVQYENLRYSPGSFDGKLSAVQEDSELLEEVAESSGAQMGEVDHEKEEDQEAWQTNLRHRGTRNVLTALDAGSSTNPLQRSMQRRHGTTRAILAVVGSISGVMIGGALRPFLQQQQRRRRRPPPPPPSLSKKTEWSAMDIIVG</sequence>
<name>A0AAE0GAQ3_9CHLO</name>
<evidence type="ECO:0000256" key="1">
    <source>
        <dbReference type="SAM" id="MobiDB-lite"/>
    </source>
</evidence>
<accession>A0AAE0GAQ3</accession>
<evidence type="ECO:0000313" key="4">
    <source>
        <dbReference type="Proteomes" id="UP001190700"/>
    </source>
</evidence>
<dbReference type="AlphaFoldDB" id="A0AAE0GAQ3"/>
<comment type="caution">
    <text evidence="3">The sequence shown here is derived from an EMBL/GenBank/DDBJ whole genome shotgun (WGS) entry which is preliminary data.</text>
</comment>
<dbReference type="EMBL" id="LGRX02007526">
    <property type="protein sequence ID" value="KAK3274795.1"/>
    <property type="molecule type" value="Genomic_DNA"/>
</dbReference>
<keyword evidence="2" id="KW-0812">Transmembrane</keyword>
<evidence type="ECO:0000313" key="3">
    <source>
        <dbReference type="EMBL" id="KAK3274795.1"/>
    </source>
</evidence>
<keyword evidence="2" id="KW-1133">Transmembrane helix</keyword>
<feature type="compositionally biased region" description="Basic and acidic residues" evidence="1">
    <location>
        <begin position="1"/>
        <end position="19"/>
    </location>
</feature>
<proteinExistence type="predicted"/>
<dbReference type="Proteomes" id="UP001190700">
    <property type="component" value="Unassembled WGS sequence"/>
</dbReference>
<keyword evidence="2" id="KW-0472">Membrane</keyword>
<protein>
    <submittedName>
        <fullName evidence="3">Uncharacterized protein</fullName>
    </submittedName>
</protein>
<feature type="transmembrane region" description="Helical" evidence="2">
    <location>
        <begin position="162"/>
        <end position="183"/>
    </location>
</feature>
<keyword evidence="4" id="KW-1185">Reference proteome</keyword>
<organism evidence="3 4">
    <name type="scientific">Cymbomonas tetramitiformis</name>
    <dbReference type="NCBI Taxonomy" id="36881"/>
    <lineage>
        <taxon>Eukaryota</taxon>
        <taxon>Viridiplantae</taxon>
        <taxon>Chlorophyta</taxon>
        <taxon>Pyramimonadophyceae</taxon>
        <taxon>Pyramimonadales</taxon>
        <taxon>Pyramimonadaceae</taxon>
        <taxon>Cymbomonas</taxon>
    </lineage>
</organism>
<gene>
    <name evidence="3" type="ORF">CYMTET_17038</name>
</gene>
<reference evidence="3 4" key="1">
    <citation type="journal article" date="2015" name="Genome Biol. Evol.">
        <title>Comparative Genomics of a Bacterivorous Green Alga Reveals Evolutionary Causalities and Consequences of Phago-Mixotrophic Mode of Nutrition.</title>
        <authorList>
            <person name="Burns J.A."/>
            <person name="Paasch A."/>
            <person name="Narechania A."/>
            <person name="Kim E."/>
        </authorList>
    </citation>
    <scope>NUCLEOTIDE SEQUENCE [LARGE SCALE GENOMIC DNA]</scope>
    <source>
        <strain evidence="3 4">PLY_AMNH</strain>
    </source>
</reference>
<evidence type="ECO:0000256" key="2">
    <source>
        <dbReference type="SAM" id="Phobius"/>
    </source>
</evidence>